<proteinExistence type="predicted"/>
<dbReference type="EMBL" id="VULX01000027">
    <property type="protein sequence ID" value="MSR92305.1"/>
    <property type="molecule type" value="Genomic_DNA"/>
</dbReference>
<dbReference type="InterPro" id="IPR019629">
    <property type="entry name" value="Uncharacterised_HI1736/YgjV"/>
</dbReference>
<keyword evidence="3" id="KW-1185">Reference proteome</keyword>
<name>A0A7X2N073_9CLOT</name>
<organism evidence="2 3">
    <name type="scientific">Inconstantimicrobium porci</name>
    <dbReference type="NCBI Taxonomy" id="2652291"/>
    <lineage>
        <taxon>Bacteria</taxon>
        <taxon>Bacillati</taxon>
        <taxon>Bacillota</taxon>
        <taxon>Clostridia</taxon>
        <taxon>Eubacteriales</taxon>
        <taxon>Clostridiaceae</taxon>
        <taxon>Inconstantimicrobium</taxon>
    </lineage>
</organism>
<keyword evidence="1" id="KW-0472">Membrane</keyword>
<keyword evidence="1" id="KW-0812">Transmembrane</keyword>
<gene>
    <name evidence="2" type="ORF">FYJ33_13115</name>
</gene>
<protein>
    <submittedName>
        <fullName evidence="2">Lactate dehydrogenase</fullName>
    </submittedName>
</protein>
<dbReference type="AlphaFoldDB" id="A0A7X2N073"/>
<evidence type="ECO:0000256" key="1">
    <source>
        <dbReference type="SAM" id="Phobius"/>
    </source>
</evidence>
<sequence length="76" mass="8808">MGNWVEYIGYGASILVGLSMFMKDIMKLRFVNTIGCLLFVIYSFFIKAYPVAIVNIIIIIFVNLYYLYTMMKDDGK</sequence>
<feature type="transmembrane region" description="Helical" evidence="1">
    <location>
        <begin position="51"/>
        <end position="68"/>
    </location>
</feature>
<accession>A0A7X2N073</accession>
<dbReference type="Pfam" id="PF10688">
    <property type="entry name" value="Imp-YgjV"/>
    <property type="match status" value="1"/>
</dbReference>
<keyword evidence="1" id="KW-1133">Transmembrane helix</keyword>
<dbReference type="RefSeq" id="WP_154532198.1">
    <property type="nucleotide sequence ID" value="NZ_VULX01000027.1"/>
</dbReference>
<evidence type="ECO:0000313" key="3">
    <source>
        <dbReference type="Proteomes" id="UP000460287"/>
    </source>
</evidence>
<evidence type="ECO:0000313" key="2">
    <source>
        <dbReference type="EMBL" id="MSR92305.1"/>
    </source>
</evidence>
<comment type="caution">
    <text evidence="2">The sequence shown here is derived from an EMBL/GenBank/DDBJ whole genome shotgun (WGS) entry which is preliminary data.</text>
</comment>
<reference evidence="2 3" key="1">
    <citation type="submission" date="2019-08" db="EMBL/GenBank/DDBJ databases">
        <title>In-depth cultivation of the pig gut microbiome towards novel bacterial diversity and tailored functional studies.</title>
        <authorList>
            <person name="Wylensek D."/>
            <person name="Hitch T.C.A."/>
            <person name="Clavel T."/>
        </authorList>
    </citation>
    <scope>NUCLEOTIDE SEQUENCE [LARGE SCALE GENOMIC DNA]</scope>
    <source>
        <strain evidence="2 3">WCA-383-APC-5B</strain>
    </source>
</reference>
<dbReference type="Proteomes" id="UP000460287">
    <property type="component" value="Unassembled WGS sequence"/>
</dbReference>
<feature type="transmembrane region" description="Helical" evidence="1">
    <location>
        <begin position="28"/>
        <end position="45"/>
    </location>
</feature>